<keyword evidence="2" id="KW-1185">Reference proteome</keyword>
<accession>A0A1G5XUT9</accession>
<dbReference type="OrthoDB" id="825605at2"/>
<reference evidence="2" key="1">
    <citation type="submission" date="2016-10" db="EMBL/GenBank/DDBJ databases">
        <authorList>
            <person name="Varghese N."/>
            <person name="Submissions S."/>
        </authorList>
    </citation>
    <scope>NUCLEOTIDE SEQUENCE [LARGE SCALE GENOMIC DNA]</scope>
    <source>
        <strain evidence="2">DSM 22703</strain>
    </source>
</reference>
<evidence type="ECO:0000313" key="2">
    <source>
        <dbReference type="Proteomes" id="UP000198756"/>
    </source>
</evidence>
<evidence type="ECO:0000313" key="1">
    <source>
        <dbReference type="EMBL" id="SDA73644.1"/>
    </source>
</evidence>
<name>A0A1G5XUT9_9BACT</name>
<dbReference type="AlphaFoldDB" id="A0A1G5XUT9"/>
<dbReference type="RefSeq" id="WP_092729773.1">
    <property type="nucleotide sequence ID" value="NZ_FMXE01000012.1"/>
</dbReference>
<dbReference type="EMBL" id="FMXE01000012">
    <property type="protein sequence ID" value="SDA73644.1"/>
    <property type="molecule type" value="Genomic_DNA"/>
</dbReference>
<gene>
    <name evidence="1" type="ORF">SAMN03080617_01967</name>
</gene>
<dbReference type="Proteomes" id="UP000198756">
    <property type="component" value="Unassembled WGS sequence"/>
</dbReference>
<proteinExistence type="predicted"/>
<protein>
    <submittedName>
        <fullName evidence="1">Uncharacterized protein</fullName>
    </submittedName>
</protein>
<organism evidence="1 2">
    <name type="scientific">Algoriphagus alkaliphilus</name>
    <dbReference type="NCBI Taxonomy" id="279824"/>
    <lineage>
        <taxon>Bacteria</taxon>
        <taxon>Pseudomonadati</taxon>
        <taxon>Bacteroidota</taxon>
        <taxon>Cytophagia</taxon>
        <taxon>Cytophagales</taxon>
        <taxon>Cyclobacteriaceae</taxon>
        <taxon>Algoriphagus</taxon>
    </lineage>
</organism>
<sequence>MSAVAQFVDSELKPNPWTVSNSPELAKFKVSNQEILKIFSQPVANHMQGMCRFENGFEQLLPLFRGLILLGKPNSLSLIYDFDHAQVFFTFSKTEEKAVVYFFNQIIELLKREVKFKEILSKVIENNRRFQAEQSLLQSALHGVAWD</sequence>